<dbReference type="EMBL" id="LSCQ01000070">
    <property type="protein sequence ID" value="KXB34898.1"/>
    <property type="molecule type" value="Genomic_DNA"/>
</dbReference>
<accession>A0A133XVC6</accession>
<protein>
    <submittedName>
        <fullName evidence="2">Uncharacterized protein</fullName>
    </submittedName>
</protein>
<dbReference type="Proteomes" id="UP000070422">
    <property type="component" value="Unassembled WGS sequence"/>
</dbReference>
<dbReference type="AlphaFoldDB" id="A0A133XVC6"/>
<evidence type="ECO:0000256" key="1">
    <source>
        <dbReference type="SAM" id="Phobius"/>
    </source>
</evidence>
<reference evidence="2 3" key="1">
    <citation type="submission" date="2016-01" db="EMBL/GenBank/DDBJ databases">
        <authorList>
            <person name="Oliw E.H."/>
        </authorList>
    </citation>
    <scope>NUCLEOTIDE SEQUENCE [LARGE SCALE GENOMIC DNA]</scope>
    <source>
        <strain evidence="2 3">KA00635</strain>
    </source>
</reference>
<evidence type="ECO:0000313" key="3">
    <source>
        <dbReference type="Proteomes" id="UP000070422"/>
    </source>
</evidence>
<organism evidence="2 3">
    <name type="scientific">Aerococcus christensenii</name>
    <dbReference type="NCBI Taxonomy" id="87541"/>
    <lineage>
        <taxon>Bacteria</taxon>
        <taxon>Bacillati</taxon>
        <taxon>Bacillota</taxon>
        <taxon>Bacilli</taxon>
        <taxon>Lactobacillales</taxon>
        <taxon>Aerococcaceae</taxon>
        <taxon>Aerococcus</taxon>
    </lineage>
</organism>
<comment type="caution">
    <text evidence="2">The sequence shown here is derived from an EMBL/GenBank/DDBJ whole genome shotgun (WGS) entry which is preliminary data.</text>
</comment>
<feature type="transmembrane region" description="Helical" evidence="1">
    <location>
        <begin position="6"/>
        <end position="25"/>
    </location>
</feature>
<gene>
    <name evidence="2" type="ORF">HMPREF3187_01230</name>
</gene>
<keyword evidence="1" id="KW-0472">Membrane</keyword>
<sequence length="44" mass="5358">MKESFFAFISSFFSYYIISLKVHILQQEPLFFPYKSQIIMLFID</sequence>
<evidence type="ECO:0000313" key="2">
    <source>
        <dbReference type="EMBL" id="KXB34898.1"/>
    </source>
</evidence>
<proteinExistence type="predicted"/>
<keyword evidence="1" id="KW-1133">Transmembrane helix</keyword>
<name>A0A133XVC6_9LACT</name>
<keyword evidence="1" id="KW-0812">Transmembrane</keyword>
<dbReference type="PATRIC" id="fig|87541.4.peg.1223"/>